<accession>A0A1R1YTE4</accession>
<keyword evidence="2" id="KW-1185">Reference proteome</keyword>
<evidence type="ECO:0000313" key="1">
    <source>
        <dbReference type="EMBL" id="OMJ30147.1"/>
    </source>
</evidence>
<dbReference type="AlphaFoldDB" id="A0A1R1YTE4"/>
<gene>
    <name evidence="1" type="ORF">AYI69_g317</name>
</gene>
<organism evidence="1 2">
    <name type="scientific">Smittium culicis</name>
    <dbReference type="NCBI Taxonomy" id="133412"/>
    <lineage>
        <taxon>Eukaryota</taxon>
        <taxon>Fungi</taxon>
        <taxon>Fungi incertae sedis</taxon>
        <taxon>Zoopagomycota</taxon>
        <taxon>Kickxellomycotina</taxon>
        <taxon>Harpellomycetes</taxon>
        <taxon>Harpellales</taxon>
        <taxon>Legeriomycetaceae</taxon>
        <taxon>Smittium</taxon>
    </lineage>
</organism>
<sequence length="715" mass="81830">MELEAFTQAPMEQDRLKLLTDMTQQLRRERDSEPEPEVSHFTTRVPVTDFTAYPELTEALPSEELFSFDLTTERFIFERGEKVDSVIYGIQLTLAQATRSINYNTNRRIQDTPGINTEDYYEIVFASTMRALLSDIAATVNQAKIDNLHKSLKHPGKPIQLFEPGTKPMMDQEVFYALIAKKPAEKNEKAYSPFLRVSRLLPSLKPAPTVTRAAIQIFAEGGLIRDPKQPSSMRQTRYFQVRVAQTDRQPMVSEHSGAWIQNPLQNPKISELLQQFFLESQEYQMPPTHPRPPQTQPSLGEEKCPRNQWNGRSFQFRVLLFGLSLVPNGIHRDSTPVSEMNKSEGNPNICLYGRSVDPEKDQGSMRNEHVLNLLQDLGARIQVKFRKVLKNTIPVNHSSGNIDQHQRYIAQGTFNQDQGSPTRAQKATECWPNDIEMSPLLLWNLEPTTEENAYQCKGATEGAFCSEAQECGGKIDICLFRQHNHTLFHQKFRRHKLLRTIGDLKKDLVTLPENQNPSPSKYVPSLLTPAVAPSGMTDQTEWSISQNKFDALNTQYAASKTKRHEARMHWHLNVPGYTTLTAARHGYDIPGVSEISPRKNHNDACYTKLEARNLVSKSEGTVIILDDHNQSNECNTRFQKRKISTIGKQDLELYVLEDHRSSIETKRLGAYAFDFLISNKRRFRRRSKHNSTQQRFLNCRICMVFTDPNLRAADN</sequence>
<dbReference type="Proteomes" id="UP000187429">
    <property type="component" value="Unassembled WGS sequence"/>
</dbReference>
<reference evidence="2" key="1">
    <citation type="submission" date="2017-01" db="EMBL/GenBank/DDBJ databases">
        <authorList>
            <person name="Wang Y."/>
            <person name="White M."/>
            <person name="Kvist S."/>
            <person name="Moncalvo J.-M."/>
        </authorList>
    </citation>
    <scope>NUCLEOTIDE SEQUENCE [LARGE SCALE GENOMIC DNA]</scope>
    <source>
        <strain evidence="2">ID-206-W2</strain>
    </source>
</reference>
<evidence type="ECO:0000313" key="2">
    <source>
        <dbReference type="Proteomes" id="UP000187429"/>
    </source>
</evidence>
<comment type="caution">
    <text evidence="1">The sequence shown here is derived from an EMBL/GenBank/DDBJ whole genome shotgun (WGS) entry which is preliminary data.</text>
</comment>
<name>A0A1R1YTE4_9FUNG</name>
<proteinExistence type="predicted"/>
<dbReference type="EMBL" id="LSSM01000072">
    <property type="protein sequence ID" value="OMJ30147.1"/>
    <property type="molecule type" value="Genomic_DNA"/>
</dbReference>
<protein>
    <submittedName>
        <fullName evidence="1">Uncharacterized protein</fullName>
    </submittedName>
</protein>